<feature type="region of interest" description="Disordered" evidence="6">
    <location>
        <begin position="1"/>
        <end position="26"/>
    </location>
</feature>
<feature type="domain" description="CRAL-TRIO" evidence="7">
    <location>
        <begin position="271"/>
        <end position="444"/>
    </location>
</feature>
<dbReference type="SMART" id="SM01100">
    <property type="entry name" value="CRAL_TRIO_N"/>
    <property type="match status" value="1"/>
</dbReference>
<dbReference type="SMART" id="SM00516">
    <property type="entry name" value="SEC14"/>
    <property type="match status" value="1"/>
</dbReference>
<dbReference type="OrthoDB" id="1434354at2759"/>
<evidence type="ECO:0000256" key="3">
    <source>
        <dbReference type="ARBA" id="ARBA00023015"/>
    </source>
</evidence>
<protein>
    <submittedName>
        <fullName evidence="8">Sec14 cytosolic factor</fullName>
    </submittedName>
</protein>
<keyword evidence="4" id="KW-0804">Transcription</keyword>
<dbReference type="InterPro" id="IPR051026">
    <property type="entry name" value="PI/PC_transfer"/>
</dbReference>
<dbReference type="Gene3D" id="1.10.8.20">
    <property type="entry name" value="N-terminal domain of phosphatidylinositol transfer protein sec14p"/>
    <property type="match status" value="1"/>
</dbReference>
<evidence type="ECO:0000256" key="5">
    <source>
        <dbReference type="ARBA" id="ARBA00023242"/>
    </source>
</evidence>
<dbReference type="Gene3D" id="3.40.525.10">
    <property type="entry name" value="CRAL-TRIO lipid binding domain"/>
    <property type="match status" value="1"/>
</dbReference>
<evidence type="ECO:0000313" key="9">
    <source>
        <dbReference type="Proteomes" id="UP000217199"/>
    </source>
</evidence>
<dbReference type="PROSITE" id="PS50191">
    <property type="entry name" value="CRAL_TRIO"/>
    <property type="match status" value="1"/>
</dbReference>
<evidence type="ECO:0000256" key="2">
    <source>
        <dbReference type="ARBA" id="ARBA00005389"/>
    </source>
</evidence>
<dbReference type="AlphaFoldDB" id="A0A286UM74"/>
<comment type="similarity">
    <text evidence="2">Belongs to the Mediator complex subunit 10 family.</text>
</comment>
<evidence type="ECO:0000313" key="8">
    <source>
        <dbReference type="EMBL" id="PAV20594.1"/>
    </source>
</evidence>
<name>A0A286UM74_9AGAM</name>
<dbReference type="InParanoid" id="A0A286UM74"/>
<dbReference type="SUPFAM" id="SSF52087">
    <property type="entry name" value="CRAL/TRIO domain"/>
    <property type="match status" value="1"/>
</dbReference>
<dbReference type="GO" id="GO:0003712">
    <property type="term" value="F:transcription coregulator activity"/>
    <property type="evidence" value="ECO:0007669"/>
    <property type="project" value="InterPro"/>
</dbReference>
<organism evidence="8 9">
    <name type="scientific">Pyrrhoderma noxium</name>
    <dbReference type="NCBI Taxonomy" id="2282107"/>
    <lineage>
        <taxon>Eukaryota</taxon>
        <taxon>Fungi</taxon>
        <taxon>Dikarya</taxon>
        <taxon>Basidiomycota</taxon>
        <taxon>Agaricomycotina</taxon>
        <taxon>Agaricomycetes</taxon>
        <taxon>Hymenochaetales</taxon>
        <taxon>Hymenochaetaceae</taxon>
        <taxon>Pyrrhoderma</taxon>
    </lineage>
</organism>
<dbReference type="PANTHER" id="PTHR45657:SF1">
    <property type="entry name" value="CRAL-TRIO DOMAIN-CONTAINING PROTEIN YKL091C-RELATED"/>
    <property type="match status" value="1"/>
</dbReference>
<dbReference type="STRING" id="2282107.A0A286UM74"/>
<evidence type="ECO:0000256" key="6">
    <source>
        <dbReference type="SAM" id="MobiDB-lite"/>
    </source>
</evidence>
<keyword evidence="3" id="KW-0805">Transcription regulation</keyword>
<dbReference type="FunCoup" id="A0A286UM74">
    <property type="interactions" value="46"/>
</dbReference>
<proteinExistence type="inferred from homology"/>
<dbReference type="CDD" id="cd00170">
    <property type="entry name" value="SEC14"/>
    <property type="match status" value="1"/>
</dbReference>
<dbReference type="GO" id="GO:0006357">
    <property type="term" value="P:regulation of transcription by RNA polymerase II"/>
    <property type="evidence" value="ECO:0007669"/>
    <property type="project" value="InterPro"/>
</dbReference>
<dbReference type="InterPro" id="IPR011074">
    <property type="entry name" value="CRAL/TRIO_N_dom"/>
</dbReference>
<reference evidence="8 9" key="1">
    <citation type="journal article" date="2017" name="Mol. Ecol.">
        <title>Comparative and population genomic landscape of Phellinus noxius: A hypervariable fungus causing root rot in trees.</title>
        <authorList>
            <person name="Chung C.L."/>
            <person name="Lee T.J."/>
            <person name="Akiba M."/>
            <person name="Lee H.H."/>
            <person name="Kuo T.H."/>
            <person name="Liu D."/>
            <person name="Ke H.M."/>
            <person name="Yokoi T."/>
            <person name="Roa M.B."/>
            <person name="Lu M.J."/>
            <person name="Chang Y.Y."/>
            <person name="Ann P.J."/>
            <person name="Tsai J.N."/>
            <person name="Chen C.Y."/>
            <person name="Tzean S.S."/>
            <person name="Ota Y."/>
            <person name="Hattori T."/>
            <person name="Sahashi N."/>
            <person name="Liou R.F."/>
            <person name="Kikuchi T."/>
            <person name="Tsai I.J."/>
        </authorList>
    </citation>
    <scope>NUCLEOTIDE SEQUENCE [LARGE SCALE GENOMIC DNA]</scope>
    <source>
        <strain evidence="8 9">FFPRI411160</strain>
    </source>
</reference>
<feature type="compositionally biased region" description="Polar residues" evidence="6">
    <location>
        <begin position="1"/>
        <end position="16"/>
    </location>
</feature>
<gene>
    <name evidence="8" type="ORF">PNOK_0322100</name>
</gene>
<dbReference type="GO" id="GO:0016592">
    <property type="term" value="C:mediator complex"/>
    <property type="evidence" value="ECO:0007669"/>
    <property type="project" value="InterPro"/>
</dbReference>
<comment type="subcellular location">
    <subcellularLocation>
        <location evidence="1">Nucleus</location>
    </subcellularLocation>
</comment>
<keyword evidence="5" id="KW-0539">Nucleus</keyword>
<dbReference type="PRINTS" id="PR00180">
    <property type="entry name" value="CRETINALDHBP"/>
</dbReference>
<dbReference type="Proteomes" id="UP000217199">
    <property type="component" value="Unassembled WGS sequence"/>
</dbReference>
<dbReference type="InterPro" id="IPR036273">
    <property type="entry name" value="CRAL/TRIO_N_dom_sf"/>
</dbReference>
<keyword evidence="9" id="KW-1185">Reference proteome</keyword>
<dbReference type="SUPFAM" id="SSF46938">
    <property type="entry name" value="CRAL/TRIO N-terminal domain"/>
    <property type="match status" value="1"/>
</dbReference>
<dbReference type="InterPro" id="IPR001251">
    <property type="entry name" value="CRAL-TRIO_dom"/>
</dbReference>
<dbReference type="Pfam" id="PF03765">
    <property type="entry name" value="CRAL_TRIO_N"/>
    <property type="match status" value="1"/>
</dbReference>
<dbReference type="Pfam" id="PF00650">
    <property type="entry name" value="CRAL_TRIO"/>
    <property type="match status" value="1"/>
</dbReference>
<dbReference type="InterPro" id="IPR036865">
    <property type="entry name" value="CRAL-TRIO_dom_sf"/>
</dbReference>
<accession>A0A286UM74</accession>
<dbReference type="InterPro" id="IPR019145">
    <property type="entry name" value="Mediator_Med10"/>
</dbReference>
<dbReference type="PANTHER" id="PTHR45657">
    <property type="entry name" value="CRAL-TRIO DOMAIN-CONTAINING PROTEIN YKL091C-RELATED"/>
    <property type="match status" value="1"/>
</dbReference>
<evidence type="ECO:0000259" key="7">
    <source>
        <dbReference type="PROSITE" id="PS50191"/>
    </source>
</evidence>
<comment type="caution">
    <text evidence="8">The sequence shown here is derived from an EMBL/GenBank/DDBJ whole genome shotgun (WGS) entry which is preliminary data.</text>
</comment>
<dbReference type="EMBL" id="NBII01000003">
    <property type="protein sequence ID" value="PAV20594.1"/>
    <property type="molecule type" value="Genomic_DNA"/>
</dbReference>
<evidence type="ECO:0000256" key="1">
    <source>
        <dbReference type="ARBA" id="ARBA00004123"/>
    </source>
</evidence>
<dbReference type="Pfam" id="PF09748">
    <property type="entry name" value="Med10"/>
    <property type="match status" value="1"/>
</dbReference>
<sequence length="466" mass="52575">MAHSPSTPDFTKDGSQTPPPLGIHGDTEMELMGLANALYNLGTTVVNDATRERSASKPGEPAASKPVGQKVNEVISHLANIESLAEKMDTMIPMQILQDIDNARNPMFLTKERIERAATENQFMNGKIQALESYRSILDNSISLQLSDQSEQSDTTCLSLRFLLPPTRPTFYRATSMADQQSSLTSSTHQIPAGHLGNLTEGQQTTLNTLKELLQKDGLFVPERMDDATLLRFLRARKWDIALAKQMILEAENWRKEMNVDDIVKNFKFEEKAQVDKYYPQFYHKQDKEHRPLYVERIGQINITELRKITTQERQIKSLILEYEKFINERLPACSKEAGYRVETSCTILDLKNVGIKSFWDVKNYVQEASKIGQNYYPETMGKFYIINSPWMFSTVWNVIKGWLDPVTVAKIKIPSGDGRKELLEQIPAENLPAEFGGTCRCPGGCSLSDAGPWNTKTVANPSLGE</sequence>
<evidence type="ECO:0000256" key="4">
    <source>
        <dbReference type="ARBA" id="ARBA00023163"/>
    </source>
</evidence>